<evidence type="ECO:0000313" key="1">
    <source>
        <dbReference type="EMBL" id="KAJ4720428.1"/>
    </source>
</evidence>
<organism evidence="1 2">
    <name type="scientific">Melia azedarach</name>
    <name type="common">Chinaberry tree</name>
    <dbReference type="NCBI Taxonomy" id="155640"/>
    <lineage>
        <taxon>Eukaryota</taxon>
        <taxon>Viridiplantae</taxon>
        <taxon>Streptophyta</taxon>
        <taxon>Embryophyta</taxon>
        <taxon>Tracheophyta</taxon>
        <taxon>Spermatophyta</taxon>
        <taxon>Magnoliopsida</taxon>
        <taxon>eudicotyledons</taxon>
        <taxon>Gunneridae</taxon>
        <taxon>Pentapetalae</taxon>
        <taxon>rosids</taxon>
        <taxon>malvids</taxon>
        <taxon>Sapindales</taxon>
        <taxon>Meliaceae</taxon>
        <taxon>Melia</taxon>
    </lineage>
</organism>
<dbReference type="Proteomes" id="UP001164539">
    <property type="component" value="Chromosome 4"/>
</dbReference>
<comment type="caution">
    <text evidence="1">The sequence shown here is derived from an EMBL/GenBank/DDBJ whole genome shotgun (WGS) entry which is preliminary data.</text>
</comment>
<name>A0ACC1YB24_MELAZ</name>
<proteinExistence type="predicted"/>
<dbReference type="EMBL" id="CM051397">
    <property type="protein sequence ID" value="KAJ4720428.1"/>
    <property type="molecule type" value="Genomic_DNA"/>
</dbReference>
<keyword evidence="2" id="KW-1185">Reference proteome</keyword>
<gene>
    <name evidence="1" type="ORF">OWV82_008258</name>
</gene>
<evidence type="ECO:0000313" key="2">
    <source>
        <dbReference type="Proteomes" id="UP001164539"/>
    </source>
</evidence>
<sequence length="175" mass="19293">MRMRCMHGWRAGEEEERKREVRRRHMWTVPLRGSAILASLAADGGSASPSSPFSSSPNSTSFFSKDGRKISVGDCALFKPPQDSPPFIGIIRSVTAGKENKLTLSVNWLYRPAEVKLGKGFPLEAAPNEIFYSFHKDEIPAASLLHPCKVAFLPKGVELPSGIASFVCRKVYDIN</sequence>
<accession>A0ACC1YB24</accession>
<reference evidence="1 2" key="1">
    <citation type="journal article" date="2023" name="Science">
        <title>Complex scaffold remodeling in plant triterpene biosynthesis.</title>
        <authorList>
            <person name="De La Pena R."/>
            <person name="Hodgson H."/>
            <person name="Liu J.C."/>
            <person name="Stephenson M.J."/>
            <person name="Martin A.C."/>
            <person name="Owen C."/>
            <person name="Harkess A."/>
            <person name="Leebens-Mack J."/>
            <person name="Jimenez L.E."/>
            <person name="Osbourn A."/>
            <person name="Sattely E.S."/>
        </authorList>
    </citation>
    <scope>NUCLEOTIDE SEQUENCE [LARGE SCALE GENOMIC DNA]</scope>
    <source>
        <strain evidence="2">cv. JPN11</strain>
        <tissue evidence="1">Leaf</tissue>
    </source>
</reference>
<protein>
    <submittedName>
        <fullName evidence="1">BAH domain</fullName>
    </submittedName>
</protein>